<dbReference type="EMBL" id="APPC01000005">
    <property type="protein sequence ID" value="ENU93969.1"/>
    <property type="molecule type" value="Genomic_DNA"/>
</dbReference>
<sequence>MPTEDNKLDQEIYKVLYDFQLKGLESIKALHAKLEDKAAKYVTFISIIIAALTIFSKQYFFDKTEKGIFFYIVLALITLIFISLCGIARNLFQVMEVSKVGKLENNQQMIDFFTQNEITTIYYNLSMDLASIIKIYEDRNAEKVEYLNKAFKEIKFCGLMFILTVLLIVISTLVK</sequence>
<protein>
    <recommendedName>
        <fullName evidence="4">SMODS and SLOG-associating 2TM effector domain-containing protein</fullName>
    </recommendedName>
</protein>
<evidence type="ECO:0000256" key="1">
    <source>
        <dbReference type="SAM" id="Phobius"/>
    </source>
</evidence>
<dbReference type="eggNOG" id="ENOG5031RIQ">
    <property type="taxonomic scope" value="Bacteria"/>
</dbReference>
<gene>
    <name evidence="2" type="ORF">F971_00407</name>
</gene>
<proteinExistence type="predicted"/>
<keyword evidence="1" id="KW-0812">Transmembrane</keyword>
<reference evidence="2 3" key="1">
    <citation type="submission" date="2013-02" db="EMBL/GenBank/DDBJ databases">
        <title>The Genome Sequence of Acinetobacter sp. NIPH 758.</title>
        <authorList>
            <consortium name="The Broad Institute Genome Sequencing Platform"/>
            <consortium name="The Broad Institute Genome Sequencing Center for Infectious Disease"/>
            <person name="Cerqueira G."/>
            <person name="Feldgarden M."/>
            <person name="Courvalin P."/>
            <person name="Perichon B."/>
            <person name="Grillot-Courvalin C."/>
            <person name="Clermont D."/>
            <person name="Rocha E."/>
            <person name="Yoon E.-J."/>
            <person name="Nemec A."/>
            <person name="Walker B."/>
            <person name="Young S.K."/>
            <person name="Zeng Q."/>
            <person name="Gargeya S."/>
            <person name="Fitzgerald M."/>
            <person name="Haas B."/>
            <person name="Abouelleil A."/>
            <person name="Alvarado L."/>
            <person name="Arachchi H.M."/>
            <person name="Berlin A.M."/>
            <person name="Chapman S.B."/>
            <person name="Dewar J."/>
            <person name="Goldberg J."/>
            <person name="Griggs A."/>
            <person name="Gujja S."/>
            <person name="Hansen M."/>
            <person name="Howarth C."/>
            <person name="Imamovic A."/>
            <person name="Larimer J."/>
            <person name="McCowan C."/>
            <person name="Murphy C."/>
            <person name="Neiman D."/>
            <person name="Pearson M."/>
            <person name="Priest M."/>
            <person name="Roberts A."/>
            <person name="Saif S."/>
            <person name="Shea T."/>
            <person name="Sisk P."/>
            <person name="Sykes S."/>
            <person name="Wortman J."/>
            <person name="Nusbaum C."/>
            <person name="Birren B."/>
        </authorList>
    </citation>
    <scope>NUCLEOTIDE SEQUENCE [LARGE SCALE GENOMIC DNA]</scope>
    <source>
        <strain evidence="2 3">NIPH 758</strain>
    </source>
</reference>
<dbReference type="HOGENOM" id="CLU_109229_1_0_6"/>
<evidence type="ECO:0000313" key="2">
    <source>
        <dbReference type="EMBL" id="ENU93969.1"/>
    </source>
</evidence>
<feature type="transmembrane region" description="Helical" evidence="1">
    <location>
        <begin position="38"/>
        <end position="56"/>
    </location>
</feature>
<evidence type="ECO:0000313" key="3">
    <source>
        <dbReference type="Proteomes" id="UP000013049"/>
    </source>
</evidence>
<feature type="transmembrane region" description="Helical" evidence="1">
    <location>
        <begin position="68"/>
        <end position="92"/>
    </location>
</feature>
<comment type="caution">
    <text evidence="2">The sequence shown here is derived from an EMBL/GenBank/DDBJ whole genome shotgun (WGS) entry which is preliminary data.</text>
</comment>
<evidence type="ECO:0008006" key="4">
    <source>
        <dbReference type="Google" id="ProtNLM"/>
    </source>
</evidence>
<dbReference type="Proteomes" id="UP000013049">
    <property type="component" value="Unassembled WGS sequence"/>
</dbReference>
<organism evidence="2 3">
    <name type="scientific">Acinetobacter vivianii</name>
    <dbReference type="NCBI Taxonomy" id="1776742"/>
    <lineage>
        <taxon>Bacteria</taxon>
        <taxon>Pseudomonadati</taxon>
        <taxon>Pseudomonadota</taxon>
        <taxon>Gammaproteobacteria</taxon>
        <taxon>Moraxellales</taxon>
        <taxon>Moraxellaceae</taxon>
        <taxon>Acinetobacter</taxon>
    </lineage>
</organism>
<name>N8WG59_9GAMM</name>
<keyword evidence="1" id="KW-0472">Membrane</keyword>
<keyword evidence="1" id="KW-1133">Transmembrane helix</keyword>
<feature type="transmembrane region" description="Helical" evidence="1">
    <location>
        <begin position="156"/>
        <end position="174"/>
    </location>
</feature>
<dbReference type="AlphaFoldDB" id="N8WG59"/>
<dbReference type="RefSeq" id="WP_004774638.1">
    <property type="nucleotide sequence ID" value="NZ_KB849362.1"/>
</dbReference>
<accession>N8WG59</accession>